<feature type="compositionally biased region" description="Basic and acidic residues" evidence="1">
    <location>
        <begin position="131"/>
        <end position="144"/>
    </location>
</feature>
<dbReference type="PANTHER" id="PTHR46599:SF6">
    <property type="entry name" value="DUAL SPECIFICITY PHOSPHATASE 26"/>
    <property type="match status" value="1"/>
</dbReference>
<dbReference type="STRING" id="268475.A0A0V1GU66"/>
<evidence type="ECO:0000313" key="3">
    <source>
        <dbReference type="EMBL" id="KRZ01727.1"/>
    </source>
</evidence>
<feature type="domain" description="PiggyBac transposable element-derived protein" evidence="2">
    <location>
        <begin position="78"/>
        <end position="127"/>
    </location>
</feature>
<dbReference type="Pfam" id="PF13843">
    <property type="entry name" value="DDE_Tnp_1_7"/>
    <property type="match status" value="3"/>
</dbReference>
<dbReference type="EMBL" id="JYDP01000265">
    <property type="protein sequence ID" value="KRZ01727.1"/>
    <property type="molecule type" value="Genomic_DNA"/>
</dbReference>
<keyword evidence="4" id="KW-1185">Reference proteome</keyword>
<dbReference type="AlphaFoldDB" id="A0A0V1GU66"/>
<gene>
    <name evidence="3" type="primary">PGBD4</name>
    <name evidence="3" type="ORF">T11_17406</name>
</gene>
<dbReference type="OrthoDB" id="98591at2759"/>
<name>A0A0V1GU66_9BILA</name>
<evidence type="ECO:0000259" key="2">
    <source>
        <dbReference type="Pfam" id="PF13843"/>
    </source>
</evidence>
<proteinExistence type="predicted"/>
<evidence type="ECO:0000313" key="4">
    <source>
        <dbReference type="Proteomes" id="UP000055024"/>
    </source>
</evidence>
<sequence>MMDVSYQIVLQMTNLDGKRLYKDDWKQIDETEFHAYIGLLILAGVYNSHGEATNSFWNTENGRPIFLSIMSLDNFQPAIRDIWDDWVARLPMMCNPGAYVTADERLISFKGRCSFRQYMLKKPANNAASQEEAHHTRHHKEEQARTTTRIIGIKKRAVHSSKFVFTEQCTAVSYIPKKHRMVLVLSTMHKDASLSTVKGCKPEMSLDYNASKGGVDNMDKMLASYTSQRMTAKWPLVVFYNIIDVSANNGYLLWTHCNPEWNASKMYRRRLYLEELGKASTNSSLEVASTSFDVSSSCTENVNSATLQTTKRQPAV</sequence>
<reference evidence="3 4" key="1">
    <citation type="submission" date="2015-01" db="EMBL/GenBank/DDBJ databases">
        <title>Evolution of Trichinella species and genotypes.</title>
        <authorList>
            <person name="Korhonen P.K."/>
            <person name="Edoardo P."/>
            <person name="Giuseppe L.R."/>
            <person name="Gasser R.B."/>
        </authorList>
    </citation>
    <scope>NUCLEOTIDE SEQUENCE [LARGE SCALE GENOMIC DNA]</scope>
    <source>
        <strain evidence="3">ISS1029</strain>
    </source>
</reference>
<evidence type="ECO:0000256" key="1">
    <source>
        <dbReference type="SAM" id="MobiDB-lite"/>
    </source>
</evidence>
<feature type="domain" description="PiggyBac transposable element-derived protein" evidence="2">
    <location>
        <begin position="9"/>
        <end position="76"/>
    </location>
</feature>
<organism evidence="3 4">
    <name type="scientific">Trichinella zimbabwensis</name>
    <dbReference type="NCBI Taxonomy" id="268475"/>
    <lineage>
        <taxon>Eukaryota</taxon>
        <taxon>Metazoa</taxon>
        <taxon>Ecdysozoa</taxon>
        <taxon>Nematoda</taxon>
        <taxon>Enoplea</taxon>
        <taxon>Dorylaimia</taxon>
        <taxon>Trichinellida</taxon>
        <taxon>Trichinellidae</taxon>
        <taxon>Trichinella</taxon>
    </lineage>
</organism>
<protein>
    <submittedName>
        <fullName evidence="3">PiggyBac transposable element-derived protein 4</fullName>
    </submittedName>
</protein>
<comment type="caution">
    <text evidence="3">The sequence shown here is derived from an EMBL/GenBank/DDBJ whole genome shotgun (WGS) entry which is preliminary data.</text>
</comment>
<dbReference type="InterPro" id="IPR029526">
    <property type="entry name" value="PGBD"/>
</dbReference>
<accession>A0A0V1GU66</accession>
<dbReference type="PANTHER" id="PTHR46599">
    <property type="entry name" value="PIGGYBAC TRANSPOSABLE ELEMENT-DERIVED PROTEIN 4"/>
    <property type="match status" value="1"/>
</dbReference>
<dbReference type="Proteomes" id="UP000055024">
    <property type="component" value="Unassembled WGS sequence"/>
</dbReference>
<feature type="region of interest" description="Disordered" evidence="1">
    <location>
        <begin position="126"/>
        <end position="146"/>
    </location>
</feature>
<feature type="domain" description="PiggyBac transposable element-derived protein" evidence="2">
    <location>
        <begin position="155"/>
        <end position="251"/>
    </location>
</feature>